<evidence type="ECO:0000259" key="2">
    <source>
        <dbReference type="PROSITE" id="PS50110"/>
    </source>
</evidence>
<dbReference type="GO" id="GO:0000156">
    <property type="term" value="F:phosphorelay response regulator activity"/>
    <property type="evidence" value="ECO:0007669"/>
    <property type="project" value="InterPro"/>
</dbReference>
<reference evidence="4 5" key="1">
    <citation type="submission" date="2020-01" db="EMBL/GenBank/DDBJ databases">
        <title>Leptobacterium flavescens.</title>
        <authorList>
            <person name="Wang G."/>
        </authorList>
    </citation>
    <scope>NUCLEOTIDE SEQUENCE [LARGE SCALE GENOMIC DNA]</scope>
    <source>
        <strain evidence="4 5">KCTC 22160</strain>
    </source>
</reference>
<dbReference type="PANTHER" id="PTHR37299:SF1">
    <property type="entry name" value="STAGE 0 SPORULATION PROTEIN A HOMOLOG"/>
    <property type="match status" value="1"/>
</dbReference>
<dbReference type="Pfam" id="PF04397">
    <property type="entry name" value="LytTR"/>
    <property type="match status" value="1"/>
</dbReference>
<evidence type="ECO:0000313" key="5">
    <source>
        <dbReference type="Proteomes" id="UP000468581"/>
    </source>
</evidence>
<feature type="modified residue" description="4-aspartylphosphate" evidence="1">
    <location>
        <position position="53"/>
    </location>
</feature>
<dbReference type="GO" id="GO:0003677">
    <property type="term" value="F:DNA binding"/>
    <property type="evidence" value="ECO:0007669"/>
    <property type="project" value="InterPro"/>
</dbReference>
<name>A0A6P0UPV0_9FLAO</name>
<keyword evidence="5" id="KW-1185">Reference proteome</keyword>
<evidence type="ECO:0000259" key="3">
    <source>
        <dbReference type="PROSITE" id="PS50930"/>
    </source>
</evidence>
<keyword evidence="1" id="KW-0597">Phosphoprotein</keyword>
<dbReference type="SUPFAM" id="SSF52172">
    <property type="entry name" value="CheY-like"/>
    <property type="match status" value="1"/>
</dbReference>
<feature type="domain" description="Response regulatory" evidence="2">
    <location>
        <begin position="2"/>
        <end position="113"/>
    </location>
</feature>
<dbReference type="EMBL" id="JAABOO010000003">
    <property type="protein sequence ID" value="NER14500.1"/>
    <property type="molecule type" value="Genomic_DNA"/>
</dbReference>
<dbReference type="InterPro" id="IPR011006">
    <property type="entry name" value="CheY-like_superfamily"/>
</dbReference>
<dbReference type="Gene3D" id="2.40.50.1020">
    <property type="entry name" value="LytTr DNA-binding domain"/>
    <property type="match status" value="1"/>
</dbReference>
<dbReference type="InterPro" id="IPR001789">
    <property type="entry name" value="Sig_transdc_resp-reg_receiver"/>
</dbReference>
<comment type="caution">
    <text evidence="4">The sequence shown here is derived from an EMBL/GenBank/DDBJ whole genome shotgun (WGS) entry which is preliminary data.</text>
</comment>
<sequence>MKYIIVDDEPIAHDIIEEYAGELDDMELVGKCYNAIEAISLLQKKEVDLIFLDIEMPKLKGLDFLRTLSNPPLVVITTAYSEFAVESYELTVTDYLLKPFGFDRFLKAYTKVKKAKEQADAAGKSSPVKEATSKSVFLKGDKEIYHIKLDDILYLESYGNYVKVHVGKEVLLIHETLSNMESTLPSEQFLRVHRSFMIQISCIDRITGNQIKIGDATIPIGRSYKAIVNNRLF</sequence>
<feature type="domain" description="HTH LytTR-type" evidence="3">
    <location>
        <begin position="138"/>
        <end position="233"/>
    </location>
</feature>
<organism evidence="4 5">
    <name type="scientific">Leptobacterium flavescens</name>
    <dbReference type="NCBI Taxonomy" id="472055"/>
    <lineage>
        <taxon>Bacteria</taxon>
        <taxon>Pseudomonadati</taxon>
        <taxon>Bacteroidota</taxon>
        <taxon>Flavobacteriia</taxon>
        <taxon>Flavobacteriales</taxon>
        <taxon>Flavobacteriaceae</taxon>
        <taxon>Leptobacterium</taxon>
    </lineage>
</organism>
<gene>
    <name evidence="4" type="ORF">GWK08_13685</name>
</gene>
<dbReference type="InterPro" id="IPR007492">
    <property type="entry name" value="LytTR_DNA-bd_dom"/>
</dbReference>
<dbReference type="SMART" id="SM00448">
    <property type="entry name" value="REC"/>
    <property type="match status" value="1"/>
</dbReference>
<dbReference type="PANTHER" id="PTHR37299">
    <property type="entry name" value="TRANSCRIPTIONAL REGULATOR-RELATED"/>
    <property type="match status" value="1"/>
</dbReference>
<evidence type="ECO:0000256" key="1">
    <source>
        <dbReference type="PROSITE-ProRule" id="PRU00169"/>
    </source>
</evidence>
<dbReference type="Proteomes" id="UP000468581">
    <property type="component" value="Unassembled WGS sequence"/>
</dbReference>
<accession>A0A6P0UPV0</accession>
<protein>
    <submittedName>
        <fullName evidence="4">Response regulator</fullName>
    </submittedName>
</protein>
<proteinExistence type="predicted"/>
<dbReference type="Gene3D" id="3.40.50.2300">
    <property type="match status" value="1"/>
</dbReference>
<dbReference type="SMART" id="SM00850">
    <property type="entry name" value="LytTR"/>
    <property type="match status" value="1"/>
</dbReference>
<dbReference type="PROSITE" id="PS50110">
    <property type="entry name" value="RESPONSE_REGULATORY"/>
    <property type="match status" value="1"/>
</dbReference>
<dbReference type="PROSITE" id="PS50930">
    <property type="entry name" value="HTH_LYTTR"/>
    <property type="match status" value="1"/>
</dbReference>
<dbReference type="AlphaFoldDB" id="A0A6P0UPV0"/>
<dbReference type="RefSeq" id="WP_163607788.1">
    <property type="nucleotide sequence ID" value="NZ_JAABOO010000003.1"/>
</dbReference>
<dbReference type="InterPro" id="IPR046947">
    <property type="entry name" value="LytR-like"/>
</dbReference>
<evidence type="ECO:0000313" key="4">
    <source>
        <dbReference type="EMBL" id="NER14500.1"/>
    </source>
</evidence>
<dbReference type="Pfam" id="PF00072">
    <property type="entry name" value="Response_reg"/>
    <property type="match status" value="1"/>
</dbReference>